<reference evidence="1 2" key="1">
    <citation type="submission" date="2019-03" db="EMBL/GenBank/DDBJ databases">
        <title>Single cell metagenomics reveals metabolic interactions within the superorganism composed of flagellate Streblomastix strix and complex community of Bacteroidetes bacteria on its surface.</title>
        <authorList>
            <person name="Treitli S.C."/>
            <person name="Kolisko M."/>
            <person name="Husnik F."/>
            <person name="Keeling P."/>
            <person name="Hampl V."/>
        </authorList>
    </citation>
    <scope>NUCLEOTIDE SEQUENCE [LARGE SCALE GENOMIC DNA]</scope>
    <source>
        <strain evidence="1">ST1C</strain>
    </source>
</reference>
<proteinExistence type="predicted"/>
<sequence>MYYSNVIQLNQTRIKIHLCFFKGRNSTYCDPTLQIDSEEIIDDTWTLCPGQSTYYSSTTHGLVYLTKGSYEIESD</sequence>
<evidence type="ECO:0000313" key="2">
    <source>
        <dbReference type="Proteomes" id="UP000324800"/>
    </source>
</evidence>
<dbReference type="AlphaFoldDB" id="A0A5J4VDG9"/>
<accession>A0A5J4VDG9</accession>
<name>A0A5J4VDG9_9EUKA</name>
<protein>
    <submittedName>
        <fullName evidence="1">Uncharacterized protein</fullName>
    </submittedName>
</protein>
<comment type="caution">
    <text evidence="1">The sequence shown here is derived from an EMBL/GenBank/DDBJ whole genome shotgun (WGS) entry which is preliminary data.</text>
</comment>
<evidence type="ECO:0000313" key="1">
    <source>
        <dbReference type="EMBL" id="KAA6380533.1"/>
    </source>
</evidence>
<organism evidence="1 2">
    <name type="scientific">Streblomastix strix</name>
    <dbReference type="NCBI Taxonomy" id="222440"/>
    <lineage>
        <taxon>Eukaryota</taxon>
        <taxon>Metamonada</taxon>
        <taxon>Preaxostyla</taxon>
        <taxon>Oxymonadida</taxon>
        <taxon>Streblomastigidae</taxon>
        <taxon>Streblomastix</taxon>
    </lineage>
</organism>
<gene>
    <name evidence="1" type="ORF">EZS28_023938</name>
</gene>
<dbReference type="EMBL" id="SNRW01007842">
    <property type="protein sequence ID" value="KAA6380533.1"/>
    <property type="molecule type" value="Genomic_DNA"/>
</dbReference>
<dbReference type="Proteomes" id="UP000324800">
    <property type="component" value="Unassembled WGS sequence"/>
</dbReference>
<feature type="non-terminal residue" evidence="1">
    <location>
        <position position="75"/>
    </location>
</feature>